<dbReference type="InterPro" id="IPR002885">
    <property type="entry name" value="PPR_rpt"/>
</dbReference>
<reference evidence="4" key="1">
    <citation type="submission" date="2019-09" db="EMBL/GenBank/DDBJ databases">
        <title>Draft genome information of white flower Hibiscus syriacus.</title>
        <authorList>
            <person name="Kim Y.-M."/>
        </authorList>
    </citation>
    <scope>NUCLEOTIDE SEQUENCE [LARGE SCALE GENOMIC DNA]</scope>
    <source>
        <strain evidence="4">YM2019G1</strain>
    </source>
</reference>
<dbReference type="GO" id="GO:0005739">
    <property type="term" value="C:mitochondrion"/>
    <property type="evidence" value="ECO:0007669"/>
    <property type="project" value="TreeGrafter"/>
</dbReference>
<dbReference type="PANTHER" id="PTHR47938:SF9">
    <property type="entry name" value="OS10G0422300 PROTEIN"/>
    <property type="match status" value="1"/>
</dbReference>
<comment type="similarity">
    <text evidence="1">Belongs to the PPR family. P subfamily.</text>
</comment>
<accession>A0A6A3AWY8</accession>
<dbReference type="NCBIfam" id="TIGR00756">
    <property type="entry name" value="PPR"/>
    <property type="match status" value="1"/>
</dbReference>
<dbReference type="GO" id="GO:0003729">
    <property type="term" value="F:mRNA binding"/>
    <property type="evidence" value="ECO:0007669"/>
    <property type="project" value="TreeGrafter"/>
</dbReference>
<dbReference type="InterPro" id="IPR011990">
    <property type="entry name" value="TPR-like_helical_dom_sf"/>
</dbReference>
<evidence type="ECO:0000313" key="4">
    <source>
        <dbReference type="EMBL" id="KAE8707422.1"/>
    </source>
</evidence>
<sequence length="266" mass="29984">MEILISDLRNAGGSMESQTFSVVADMLVKLGREDEALGIFKNLENFNCTRDSSSVTAIVSALCSKGHAKKAKGVVYHHKDEIVGVEPCIYRSLLYGWSVRKNVKEARKVIMEMKSSCIEIDLYCYNTFIRCLCGANVNRNLSGLVLEALNLMMKMRSHRIAPTSVSCNISLSSLGKTRRVKESCRILDLMKKTGCAPDWITYYLVAKVLYLTGRFGKGNMIVDDMIERELTPDREASSKRVESYGTRPLLRVLVFRSRVMFEPFGH</sequence>
<dbReference type="Proteomes" id="UP000436088">
    <property type="component" value="Unassembled WGS sequence"/>
</dbReference>
<proteinExistence type="inferred from homology"/>
<dbReference type="PANTHER" id="PTHR47938">
    <property type="entry name" value="RESPIRATORY COMPLEX I CHAPERONE (CIA84), PUTATIVE (AFU_ORTHOLOGUE AFUA_2G06020)-RELATED"/>
    <property type="match status" value="1"/>
</dbReference>
<keyword evidence="2" id="KW-0677">Repeat</keyword>
<evidence type="ECO:0000256" key="3">
    <source>
        <dbReference type="PROSITE-ProRule" id="PRU00708"/>
    </source>
</evidence>
<protein>
    <submittedName>
        <fullName evidence="4">Pentatricopeptide repeat-containing protein</fullName>
    </submittedName>
</protein>
<evidence type="ECO:0000256" key="2">
    <source>
        <dbReference type="ARBA" id="ARBA00022737"/>
    </source>
</evidence>
<dbReference type="PROSITE" id="PS51375">
    <property type="entry name" value="PPR"/>
    <property type="match status" value="1"/>
</dbReference>
<evidence type="ECO:0000313" key="5">
    <source>
        <dbReference type="Proteomes" id="UP000436088"/>
    </source>
</evidence>
<comment type="caution">
    <text evidence="4">The sequence shown here is derived from an EMBL/GenBank/DDBJ whole genome shotgun (WGS) entry which is preliminary data.</text>
</comment>
<evidence type="ECO:0000256" key="1">
    <source>
        <dbReference type="ARBA" id="ARBA00007626"/>
    </source>
</evidence>
<dbReference type="Gene3D" id="1.25.40.10">
    <property type="entry name" value="Tetratricopeptide repeat domain"/>
    <property type="match status" value="2"/>
</dbReference>
<dbReference type="AlphaFoldDB" id="A0A6A3AWY8"/>
<gene>
    <name evidence="4" type="ORF">F3Y22_tig00110384pilonHSYRG00816</name>
</gene>
<dbReference type="Pfam" id="PF13041">
    <property type="entry name" value="PPR_2"/>
    <property type="match status" value="1"/>
</dbReference>
<organism evidence="4 5">
    <name type="scientific">Hibiscus syriacus</name>
    <name type="common">Rose of Sharon</name>
    <dbReference type="NCBI Taxonomy" id="106335"/>
    <lineage>
        <taxon>Eukaryota</taxon>
        <taxon>Viridiplantae</taxon>
        <taxon>Streptophyta</taxon>
        <taxon>Embryophyta</taxon>
        <taxon>Tracheophyta</taxon>
        <taxon>Spermatophyta</taxon>
        <taxon>Magnoliopsida</taxon>
        <taxon>eudicotyledons</taxon>
        <taxon>Gunneridae</taxon>
        <taxon>Pentapetalae</taxon>
        <taxon>rosids</taxon>
        <taxon>malvids</taxon>
        <taxon>Malvales</taxon>
        <taxon>Malvaceae</taxon>
        <taxon>Malvoideae</taxon>
        <taxon>Hibiscus</taxon>
    </lineage>
</organism>
<dbReference type="Pfam" id="PF01535">
    <property type="entry name" value="PPR"/>
    <property type="match status" value="2"/>
</dbReference>
<keyword evidence="5" id="KW-1185">Reference proteome</keyword>
<feature type="repeat" description="PPR" evidence="3">
    <location>
        <begin position="163"/>
        <end position="197"/>
    </location>
</feature>
<name>A0A6A3AWY8_HIBSY</name>
<dbReference type="EMBL" id="VEPZ02000964">
    <property type="protein sequence ID" value="KAE8707422.1"/>
    <property type="molecule type" value="Genomic_DNA"/>
</dbReference>